<dbReference type="EMBL" id="LLXI01002903">
    <property type="protein sequence ID" value="PKY58212.1"/>
    <property type="molecule type" value="Genomic_DNA"/>
</dbReference>
<dbReference type="VEuPathDB" id="FungiDB:RhiirA1_446939"/>
<reference evidence="2 3" key="1">
    <citation type="submission" date="2015-10" db="EMBL/GenBank/DDBJ databases">
        <title>Genome analyses suggest a sexual origin of heterokaryosis in a supposedly ancient asexual fungus.</title>
        <authorList>
            <person name="Ropars J."/>
            <person name="Sedzielewska K."/>
            <person name="Noel J."/>
            <person name="Charron P."/>
            <person name="Farinelli L."/>
            <person name="Marton T."/>
            <person name="Kruger M."/>
            <person name="Pelin A."/>
            <person name="Brachmann A."/>
            <person name="Corradi N."/>
        </authorList>
    </citation>
    <scope>NUCLEOTIDE SEQUENCE [LARGE SCALE GENOMIC DNA]</scope>
    <source>
        <strain evidence="2 3">A4</strain>
    </source>
</reference>
<protein>
    <submittedName>
        <fullName evidence="2">Uncharacterized protein</fullName>
    </submittedName>
</protein>
<feature type="compositionally biased region" description="Polar residues" evidence="1">
    <location>
        <begin position="31"/>
        <end position="44"/>
    </location>
</feature>
<comment type="caution">
    <text evidence="2">The sequence shown here is derived from an EMBL/GenBank/DDBJ whole genome shotgun (WGS) entry which is preliminary data.</text>
</comment>
<feature type="compositionally biased region" description="Polar residues" evidence="1">
    <location>
        <begin position="134"/>
        <end position="147"/>
    </location>
</feature>
<dbReference type="VEuPathDB" id="FungiDB:RhiirFUN_015187"/>
<feature type="region of interest" description="Disordered" evidence="1">
    <location>
        <begin position="1"/>
        <end position="147"/>
    </location>
</feature>
<dbReference type="VEuPathDB" id="FungiDB:FUN_014717"/>
<proteinExistence type="predicted"/>
<feature type="compositionally biased region" description="Acidic residues" evidence="1">
    <location>
        <begin position="54"/>
        <end position="65"/>
    </location>
</feature>
<evidence type="ECO:0000256" key="1">
    <source>
        <dbReference type="SAM" id="MobiDB-lite"/>
    </source>
</evidence>
<name>A0A2I1HH54_9GLOM</name>
<dbReference type="AlphaFoldDB" id="A0A2I1HH54"/>
<gene>
    <name evidence="2" type="ORF">RhiirA4_479937</name>
</gene>
<evidence type="ECO:0000313" key="2">
    <source>
        <dbReference type="EMBL" id="PKY58212.1"/>
    </source>
</evidence>
<organism evidence="2 3">
    <name type="scientific">Rhizophagus irregularis</name>
    <dbReference type="NCBI Taxonomy" id="588596"/>
    <lineage>
        <taxon>Eukaryota</taxon>
        <taxon>Fungi</taxon>
        <taxon>Fungi incertae sedis</taxon>
        <taxon>Mucoromycota</taxon>
        <taxon>Glomeromycotina</taxon>
        <taxon>Glomeromycetes</taxon>
        <taxon>Glomerales</taxon>
        <taxon>Glomeraceae</taxon>
        <taxon>Rhizophagus</taxon>
    </lineage>
</organism>
<dbReference type="Proteomes" id="UP000234323">
    <property type="component" value="Unassembled WGS sequence"/>
</dbReference>
<feature type="compositionally biased region" description="Polar residues" evidence="1">
    <location>
        <begin position="76"/>
        <end position="97"/>
    </location>
</feature>
<evidence type="ECO:0000313" key="3">
    <source>
        <dbReference type="Proteomes" id="UP000234323"/>
    </source>
</evidence>
<sequence length="241" mass="26147">MSGNYARRGRGNPNSNRSARQEKKNNKKQLSDNSGSDSDNTVQQKRSRIITDTTMDEDYVADDQTADVGKDGPFSFPQQNISGENTSTSSLKNTTAPTAPGYVASPGNMDASMHAPSNKDKQPLNASPDMDTNGAPSGDQSPDPTVTFSIDRQDFQAAAAPNAAPESLQKFPTNKALINAINNLFLETYESYTGKARMIGSGDAKRLAIHFQTQEARDLCIGSHHSEFPDLVFHAHDPRQL</sequence>
<keyword evidence="3" id="KW-1185">Reference proteome</keyword>
<dbReference type="VEuPathDB" id="FungiDB:RhiirFUN_019136"/>
<accession>A0A2I1HH54</accession>